<feature type="region of interest" description="Disordered" evidence="1">
    <location>
        <begin position="1"/>
        <end position="24"/>
    </location>
</feature>
<sequence>MDSALMASLQRQMMRRATTKHEDEALEAELPGSKLGEPDEASFSDDVLSGIETGEISKPKIEFTRESAQVFLAPIILGWRTRMILLRKNQAYQKAIKRNRIVNELRATEQTYVKQLGELQELYITPLTTSKSAKKPILSQAEGRELFMGVEAIIEFNNMLLASLENAWVAWGFIQEIGPTFIQLAPFLKLYAQYVNNYNGALGIMTRLMKKNGAFRDHVNALTTEGKDLASYLILPIQRIPRYEMLLKELLKNTRSSHVDWPSLTDAYSTVQQVATYVNERKRSAEKLEKMLNAATLIQGFDDLVQPHRRYVLDSDLSEHPYVELGKKDKAADHWYLFSDILLRCKHRSGKRDRKFEAAGVYPIKSVSYKDQLDAGDRANAIVLDVGKNSFTVYAPDAETKRLWLTSLQLTLDALSRPAMDDVLVWNTLRTGMAVDGSITRDVRTALERSSTDASMLAGLPPTGRTYHTLTQILIPSEDGTELLERAVCFGGCTNPKKHVATNHLHVYVPEKTAWYTPDTIGELPKAYWHATCRVPTQDGDRIYIFGGYDGQDRLDGLYSLNPVDWSVNKIEKAGVETMWPSARCAHAMTVVGDSIYVIGGRDAHSNFLNDVWRFNITEQAWTEMPCSGKVPPTVAWHTATAVGQRIFVIGGIGREGMIQDVWVLNTTTRVWGTAQPSPGAESVRPPTRYQHTATLVGSQVVVLFGRSQLHEYFDTYLLDTRDLAWTRPRISPQSLPSARSGHAAALIDGRVMTFGGHTMNPVSGKAVLDDICVLPVITQLRMAFFSELKETASASSRTIGARAAVDERLDVLTQHGTIRRVSQVQSRQRQRASIFIKQMEQFNDSPDGDLTSLVSIQEEPSGDTSGETSEAESSEGEAPVIPALAPVRRVSVDRGAATSPRAVTPRSNNDIVSADELDKALVELSAEKSRTRRLEGDVKRLSAALGRAEKERAEEKQIKDMLMERATEASKQRKEDEAAIERFKASITELRRENAQLQKMVTSLQGMVGKSKPPASPAPKGRDPLADSGPVGTGSLPPNKSPPQPPSMFTWTTRRREGEVSDMMVRFVFRHSMHDALMLDNIEYSAFKHGVADRFGPNLEVSFVSKGGDVVKVRDKETLDEALDVAKGSIEKRMNFWLTQKRRRGFALFKGCSA</sequence>
<dbReference type="SMART" id="SM00325">
    <property type="entry name" value="RhoGEF"/>
    <property type="match status" value="1"/>
</dbReference>
<dbReference type="CDD" id="cd00160">
    <property type="entry name" value="RhoGEF"/>
    <property type="match status" value="1"/>
</dbReference>
<comment type="caution">
    <text evidence="3">The sequence shown here is derived from an EMBL/GenBank/DDBJ whole genome shotgun (WGS) entry which is preliminary data.</text>
</comment>
<dbReference type="Pfam" id="PF24681">
    <property type="entry name" value="Kelch_KLHDC2_KLHL20_DRC7"/>
    <property type="match status" value="1"/>
</dbReference>
<dbReference type="Gene3D" id="2.30.29.30">
    <property type="entry name" value="Pleckstrin-homology domain (PH domain)/Phosphotyrosine-binding domain (PTB)"/>
    <property type="match status" value="1"/>
</dbReference>
<reference evidence="3" key="1">
    <citation type="submission" date="2021-05" db="EMBL/GenBank/DDBJ databases">
        <title>A free-living protist that lacks canonical eukaryotic 1 DNA replication and segregation systems.</title>
        <authorList>
            <person name="Salas-Leiva D.E."/>
            <person name="Tromer E.C."/>
            <person name="Curtis B.A."/>
            <person name="Jerlstrom-Hultqvist J."/>
            <person name="Kolisko M."/>
            <person name="Yi Z."/>
            <person name="Salas-Leiva J.S."/>
            <person name="Gallot-Lavallee L."/>
            <person name="Kops G.J.P.L."/>
            <person name="Archibald J.M."/>
            <person name="Simpson A.G.B."/>
            <person name="Roger A.J."/>
        </authorList>
    </citation>
    <scope>NUCLEOTIDE SEQUENCE</scope>
    <source>
        <strain evidence="3">BICM</strain>
    </source>
</reference>
<dbReference type="SUPFAM" id="SSF48065">
    <property type="entry name" value="DBL homology domain (DH-domain)"/>
    <property type="match status" value="1"/>
</dbReference>
<dbReference type="InterPro" id="IPR006652">
    <property type="entry name" value="Kelch_1"/>
</dbReference>
<dbReference type="Gene3D" id="2.120.10.80">
    <property type="entry name" value="Kelch-type beta propeller"/>
    <property type="match status" value="2"/>
</dbReference>
<dbReference type="SMART" id="SM00612">
    <property type="entry name" value="Kelch"/>
    <property type="match status" value="2"/>
</dbReference>
<evidence type="ECO:0000313" key="3">
    <source>
        <dbReference type="EMBL" id="KAG9394989.1"/>
    </source>
</evidence>
<dbReference type="EMBL" id="JAHDYR010000012">
    <property type="protein sequence ID" value="KAG9394989.1"/>
    <property type="molecule type" value="Genomic_DNA"/>
</dbReference>
<dbReference type="InterPro" id="IPR051092">
    <property type="entry name" value="FYVE_RhoGEF_PH"/>
</dbReference>
<dbReference type="GO" id="GO:0005737">
    <property type="term" value="C:cytoplasm"/>
    <property type="evidence" value="ECO:0007669"/>
    <property type="project" value="TreeGrafter"/>
</dbReference>
<name>A0A8J6E0E1_9EUKA</name>
<dbReference type="GO" id="GO:0005085">
    <property type="term" value="F:guanyl-nucleotide exchange factor activity"/>
    <property type="evidence" value="ECO:0007669"/>
    <property type="project" value="InterPro"/>
</dbReference>
<evidence type="ECO:0000256" key="1">
    <source>
        <dbReference type="SAM" id="MobiDB-lite"/>
    </source>
</evidence>
<dbReference type="Proteomes" id="UP000717585">
    <property type="component" value="Unassembled WGS sequence"/>
</dbReference>
<gene>
    <name evidence="3" type="ORF">J8273_0197</name>
</gene>
<dbReference type="Pfam" id="PF00621">
    <property type="entry name" value="RhoGEF"/>
    <property type="match status" value="1"/>
</dbReference>
<organism evidence="3 4">
    <name type="scientific">Carpediemonas membranifera</name>
    <dbReference type="NCBI Taxonomy" id="201153"/>
    <lineage>
        <taxon>Eukaryota</taxon>
        <taxon>Metamonada</taxon>
        <taxon>Carpediemonas-like organisms</taxon>
        <taxon>Carpediemonas</taxon>
    </lineage>
</organism>
<dbReference type="OrthoDB" id="660555at2759"/>
<proteinExistence type="predicted"/>
<dbReference type="SUPFAM" id="SSF117281">
    <property type="entry name" value="Kelch motif"/>
    <property type="match status" value="1"/>
</dbReference>
<dbReference type="PANTHER" id="PTHR12673">
    <property type="entry name" value="FACIOGENITAL DYSPLASIA PROTEIN"/>
    <property type="match status" value="1"/>
</dbReference>
<evidence type="ECO:0000259" key="2">
    <source>
        <dbReference type="PROSITE" id="PS50010"/>
    </source>
</evidence>
<evidence type="ECO:0000313" key="4">
    <source>
        <dbReference type="Proteomes" id="UP000717585"/>
    </source>
</evidence>
<dbReference type="SUPFAM" id="SSF50729">
    <property type="entry name" value="PH domain-like"/>
    <property type="match status" value="1"/>
</dbReference>
<feature type="domain" description="DH" evidence="2">
    <location>
        <begin position="97"/>
        <end position="281"/>
    </location>
</feature>
<dbReference type="InterPro" id="IPR011993">
    <property type="entry name" value="PH-like_dom_sf"/>
</dbReference>
<dbReference type="PANTHER" id="PTHR12673:SF159">
    <property type="entry name" value="LD03170P"/>
    <property type="match status" value="1"/>
</dbReference>
<dbReference type="AlphaFoldDB" id="A0A8J6E0E1"/>
<dbReference type="Gene3D" id="1.20.900.10">
    <property type="entry name" value="Dbl homology (DH) domain"/>
    <property type="match status" value="1"/>
</dbReference>
<accession>A0A8J6E0E1</accession>
<keyword evidence="4" id="KW-1185">Reference proteome</keyword>
<feature type="region of interest" description="Disordered" evidence="1">
    <location>
        <begin position="1005"/>
        <end position="1056"/>
    </location>
</feature>
<protein>
    <submittedName>
        <fullName evidence="3">RhoGEF domain</fullName>
    </submittedName>
</protein>
<dbReference type="PROSITE" id="PS50010">
    <property type="entry name" value="DH_2"/>
    <property type="match status" value="1"/>
</dbReference>
<dbReference type="InterPro" id="IPR035899">
    <property type="entry name" value="DBL_dom_sf"/>
</dbReference>
<dbReference type="InterPro" id="IPR000219">
    <property type="entry name" value="DH_dom"/>
</dbReference>
<feature type="region of interest" description="Disordered" evidence="1">
    <location>
        <begin position="859"/>
        <end position="882"/>
    </location>
</feature>
<dbReference type="InterPro" id="IPR015915">
    <property type="entry name" value="Kelch-typ_b-propeller"/>
</dbReference>